<keyword evidence="3" id="KW-1185">Reference proteome</keyword>
<reference evidence="2 3" key="1">
    <citation type="submission" date="2015-05" db="EMBL/GenBank/DDBJ databases">
        <authorList>
            <person name="Wang D.B."/>
            <person name="Wang M."/>
        </authorList>
    </citation>
    <scope>NUCLEOTIDE SEQUENCE [LARGE SCALE GENOMIC DNA]</scope>
    <source>
        <strain evidence="2">VL1</strain>
    </source>
</reference>
<protein>
    <submittedName>
        <fullName evidence="2">Uncharacterized protein</fullName>
    </submittedName>
</protein>
<gene>
    <name evidence="2" type="ORF">BN1708_019770</name>
</gene>
<name>A0A0G4MM11_VERLO</name>
<feature type="compositionally biased region" description="Low complexity" evidence="1">
    <location>
        <begin position="19"/>
        <end position="50"/>
    </location>
</feature>
<dbReference type="Proteomes" id="UP000044602">
    <property type="component" value="Unassembled WGS sequence"/>
</dbReference>
<feature type="compositionally biased region" description="Basic and acidic residues" evidence="1">
    <location>
        <begin position="8"/>
        <end position="18"/>
    </location>
</feature>
<evidence type="ECO:0000256" key="1">
    <source>
        <dbReference type="SAM" id="MobiDB-lite"/>
    </source>
</evidence>
<evidence type="ECO:0000313" key="2">
    <source>
        <dbReference type="EMBL" id="CRK35308.1"/>
    </source>
</evidence>
<organism evidence="2 3">
    <name type="scientific">Verticillium longisporum</name>
    <name type="common">Verticillium dahliae var. longisporum</name>
    <dbReference type="NCBI Taxonomy" id="100787"/>
    <lineage>
        <taxon>Eukaryota</taxon>
        <taxon>Fungi</taxon>
        <taxon>Dikarya</taxon>
        <taxon>Ascomycota</taxon>
        <taxon>Pezizomycotina</taxon>
        <taxon>Sordariomycetes</taxon>
        <taxon>Hypocreomycetidae</taxon>
        <taxon>Glomerellales</taxon>
        <taxon>Plectosphaerellaceae</taxon>
        <taxon>Verticillium</taxon>
    </lineage>
</organism>
<feature type="region of interest" description="Disordered" evidence="1">
    <location>
        <begin position="1"/>
        <end position="63"/>
    </location>
</feature>
<sequence length="88" mass="9011">HRILQHVQLEDTGRHARQEALPAPQEEPQAPVEAQAHGQGRGRAAAQAGRPGSHGRPVRAVPAGCRGGRGVPCHHGAVQVSAAAADGS</sequence>
<dbReference type="EMBL" id="CVQH01023526">
    <property type="protein sequence ID" value="CRK35308.1"/>
    <property type="molecule type" value="Genomic_DNA"/>
</dbReference>
<accession>A0A0G4MM11</accession>
<proteinExistence type="predicted"/>
<evidence type="ECO:0000313" key="3">
    <source>
        <dbReference type="Proteomes" id="UP000044602"/>
    </source>
</evidence>
<dbReference type="AlphaFoldDB" id="A0A0G4MM11"/>
<feature type="non-terminal residue" evidence="2">
    <location>
        <position position="1"/>
    </location>
</feature>